<name>A0A5J4WRA5_9EUKA</name>
<dbReference type="EMBL" id="SNRW01001265">
    <property type="protein sequence ID" value="KAA6397086.1"/>
    <property type="molecule type" value="Genomic_DNA"/>
</dbReference>
<accession>A0A5J4WRA5</accession>
<organism evidence="1 2">
    <name type="scientific">Streblomastix strix</name>
    <dbReference type="NCBI Taxonomy" id="222440"/>
    <lineage>
        <taxon>Eukaryota</taxon>
        <taxon>Metamonada</taxon>
        <taxon>Preaxostyla</taxon>
        <taxon>Oxymonadida</taxon>
        <taxon>Streblomastigidae</taxon>
        <taxon>Streblomastix</taxon>
    </lineage>
</organism>
<proteinExistence type="predicted"/>
<comment type="caution">
    <text evidence="1">The sequence shown here is derived from an EMBL/GenBank/DDBJ whole genome shotgun (WGS) entry which is preliminary data.</text>
</comment>
<reference evidence="1 2" key="1">
    <citation type="submission" date="2019-03" db="EMBL/GenBank/DDBJ databases">
        <title>Single cell metagenomics reveals metabolic interactions within the superorganism composed of flagellate Streblomastix strix and complex community of Bacteroidetes bacteria on its surface.</title>
        <authorList>
            <person name="Treitli S.C."/>
            <person name="Kolisko M."/>
            <person name="Husnik F."/>
            <person name="Keeling P."/>
            <person name="Hampl V."/>
        </authorList>
    </citation>
    <scope>NUCLEOTIDE SEQUENCE [LARGE SCALE GENOMIC DNA]</scope>
    <source>
        <strain evidence="1">ST1C</strain>
    </source>
</reference>
<dbReference type="Proteomes" id="UP000324800">
    <property type="component" value="Unassembled WGS sequence"/>
</dbReference>
<dbReference type="AlphaFoldDB" id="A0A5J4WRA5"/>
<protein>
    <submittedName>
        <fullName evidence="1">Uncharacterized protein</fullName>
    </submittedName>
</protein>
<sequence length="109" mass="12867">MRIQINARNIKFINIDLSKYEAGRVEHHRMKLTQAKQSVTLIIAKIQAEEADFHLNRAESERNQEIFTLHSELEGINNELRYYEQRAVDRKYGINGANEQVENYSFELD</sequence>
<gene>
    <name evidence="1" type="ORF">EZS28_007387</name>
</gene>
<evidence type="ECO:0000313" key="2">
    <source>
        <dbReference type="Proteomes" id="UP000324800"/>
    </source>
</evidence>
<evidence type="ECO:0000313" key="1">
    <source>
        <dbReference type="EMBL" id="KAA6397086.1"/>
    </source>
</evidence>